<organism evidence="2 3">
    <name type="scientific">Aspergillus hiratsukae</name>
    <dbReference type="NCBI Taxonomy" id="1194566"/>
    <lineage>
        <taxon>Eukaryota</taxon>
        <taxon>Fungi</taxon>
        <taxon>Dikarya</taxon>
        <taxon>Ascomycota</taxon>
        <taxon>Pezizomycotina</taxon>
        <taxon>Eurotiomycetes</taxon>
        <taxon>Eurotiomycetidae</taxon>
        <taxon>Eurotiales</taxon>
        <taxon>Aspergillaceae</taxon>
        <taxon>Aspergillus</taxon>
        <taxon>Aspergillus subgen. Fumigati</taxon>
    </lineage>
</organism>
<reference evidence="2" key="1">
    <citation type="submission" date="2020-06" db="EMBL/GenBank/DDBJ databases">
        <title>Draft genome sequences of strains closely related to Aspergillus parafelis and Aspergillus hiratsukae.</title>
        <authorList>
            <person name="Dos Santos R.A.C."/>
            <person name="Rivero-Menendez O."/>
            <person name="Steenwyk J.L."/>
            <person name="Mead M.E."/>
            <person name="Goldman G.H."/>
            <person name="Alastruey-Izquierdo A."/>
            <person name="Rokas A."/>
        </authorList>
    </citation>
    <scope>NUCLEOTIDE SEQUENCE</scope>
    <source>
        <strain evidence="2">CNM-CM6106</strain>
    </source>
</reference>
<accession>A0A8H6QJ33</accession>
<dbReference type="InterPro" id="IPR025476">
    <property type="entry name" value="Helitron_helicase-like"/>
</dbReference>
<evidence type="ECO:0000313" key="2">
    <source>
        <dbReference type="EMBL" id="KAF7174540.1"/>
    </source>
</evidence>
<name>A0A8H6QJ33_9EURO</name>
<sequence>MTTNPQWSEIQSQLLPGQDVTDVPAVVCRAFRARLGVLKAFLRKRFGGLVYEISVVEFQKRGLPDAHIVVKFKQEPPLSALDIFISAELPDADQEPDLYHQGRAVTAMADVSMATRSPSTPTRTWMTWVACTTGALTLRAAG</sequence>
<dbReference type="EMBL" id="JACBAF010001465">
    <property type="protein sequence ID" value="KAF7174540.1"/>
    <property type="molecule type" value="Genomic_DNA"/>
</dbReference>
<dbReference type="Pfam" id="PF14214">
    <property type="entry name" value="Helitron_like_N"/>
    <property type="match status" value="1"/>
</dbReference>
<dbReference type="AlphaFoldDB" id="A0A8H6QJ33"/>
<protein>
    <recommendedName>
        <fullName evidence="1">Helitron helicase-like domain-containing protein</fullName>
    </recommendedName>
</protein>
<dbReference type="Proteomes" id="UP000662466">
    <property type="component" value="Unassembled WGS sequence"/>
</dbReference>
<feature type="domain" description="Helitron helicase-like" evidence="1">
    <location>
        <begin position="1"/>
        <end position="70"/>
    </location>
</feature>
<comment type="caution">
    <text evidence="2">The sequence shown here is derived from an EMBL/GenBank/DDBJ whole genome shotgun (WGS) entry which is preliminary data.</text>
</comment>
<evidence type="ECO:0000313" key="3">
    <source>
        <dbReference type="Proteomes" id="UP000662466"/>
    </source>
</evidence>
<gene>
    <name evidence="2" type="ORF">CNMCM6106_009076</name>
</gene>
<evidence type="ECO:0000259" key="1">
    <source>
        <dbReference type="Pfam" id="PF14214"/>
    </source>
</evidence>
<proteinExistence type="predicted"/>